<gene>
    <name evidence="4" type="ordered locus">Halhy_0115</name>
</gene>
<proteinExistence type="predicted"/>
<dbReference type="PROSITE" id="PS00893">
    <property type="entry name" value="NUDIX_BOX"/>
    <property type="match status" value="1"/>
</dbReference>
<dbReference type="Gene3D" id="3.90.79.10">
    <property type="entry name" value="Nucleoside Triphosphate Pyrophosphohydrolase"/>
    <property type="match status" value="1"/>
</dbReference>
<name>F4KSR4_HALH1</name>
<feature type="domain" description="Nudix hydrolase" evidence="3">
    <location>
        <begin position="1"/>
        <end position="140"/>
    </location>
</feature>
<organism evidence="4 5">
    <name type="scientific">Haliscomenobacter hydrossis (strain ATCC 27775 / DSM 1100 / LMG 10767 / O)</name>
    <dbReference type="NCBI Taxonomy" id="760192"/>
    <lineage>
        <taxon>Bacteria</taxon>
        <taxon>Pseudomonadati</taxon>
        <taxon>Bacteroidota</taxon>
        <taxon>Saprospiria</taxon>
        <taxon>Saprospirales</taxon>
        <taxon>Haliscomenobacteraceae</taxon>
        <taxon>Haliscomenobacter</taxon>
    </lineage>
</organism>
<reference evidence="4 5" key="1">
    <citation type="journal article" date="2011" name="Stand. Genomic Sci.">
        <title>Complete genome sequence of Haliscomenobacter hydrossis type strain (O).</title>
        <authorList>
            <consortium name="US DOE Joint Genome Institute (JGI-PGF)"/>
            <person name="Daligault H."/>
            <person name="Lapidus A."/>
            <person name="Zeytun A."/>
            <person name="Nolan M."/>
            <person name="Lucas S."/>
            <person name="Del Rio T.G."/>
            <person name="Tice H."/>
            <person name="Cheng J.F."/>
            <person name="Tapia R."/>
            <person name="Han C."/>
            <person name="Goodwin L."/>
            <person name="Pitluck S."/>
            <person name="Liolios K."/>
            <person name="Pagani I."/>
            <person name="Ivanova N."/>
            <person name="Huntemann M."/>
            <person name="Mavromatis K."/>
            <person name="Mikhailova N."/>
            <person name="Pati A."/>
            <person name="Chen A."/>
            <person name="Palaniappan K."/>
            <person name="Land M."/>
            <person name="Hauser L."/>
            <person name="Brambilla E.M."/>
            <person name="Rohde M."/>
            <person name="Verbarg S."/>
            <person name="Goker M."/>
            <person name="Bristow J."/>
            <person name="Eisen J.A."/>
            <person name="Markowitz V."/>
            <person name="Hugenholtz P."/>
            <person name="Kyrpides N.C."/>
            <person name="Klenk H.P."/>
            <person name="Woyke T."/>
        </authorList>
    </citation>
    <scope>NUCLEOTIDE SEQUENCE [LARGE SCALE GENOMIC DNA]</scope>
    <source>
        <strain evidence="5">ATCC 27775 / DSM 1100 / LMG 10767 / O</strain>
    </source>
</reference>
<dbReference type="eggNOG" id="COG1051">
    <property type="taxonomic scope" value="Bacteria"/>
</dbReference>
<evidence type="ECO:0000313" key="5">
    <source>
        <dbReference type="Proteomes" id="UP000008461"/>
    </source>
</evidence>
<dbReference type="PANTHER" id="PTHR43046:SF14">
    <property type="entry name" value="MUTT_NUDIX FAMILY PROTEIN"/>
    <property type="match status" value="1"/>
</dbReference>
<comment type="cofactor">
    <cofactor evidence="1">
        <name>Mg(2+)</name>
        <dbReference type="ChEBI" id="CHEBI:18420"/>
    </cofactor>
</comment>
<evidence type="ECO:0000259" key="3">
    <source>
        <dbReference type="PROSITE" id="PS51462"/>
    </source>
</evidence>
<dbReference type="CDD" id="cd04688">
    <property type="entry name" value="NUDIX_Hydrolase"/>
    <property type="match status" value="1"/>
</dbReference>
<dbReference type="InterPro" id="IPR015797">
    <property type="entry name" value="NUDIX_hydrolase-like_dom_sf"/>
</dbReference>
<reference key="2">
    <citation type="submission" date="2011-04" db="EMBL/GenBank/DDBJ databases">
        <title>Complete sequence of chromosome of Haliscomenobacter hydrossis DSM 1100.</title>
        <authorList>
            <consortium name="US DOE Joint Genome Institute (JGI-PGF)"/>
            <person name="Lucas S."/>
            <person name="Han J."/>
            <person name="Lapidus A."/>
            <person name="Bruce D."/>
            <person name="Goodwin L."/>
            <person name="Pitluck S."/>
            <person name="Peters L."/>
            <person name="Kyrpides N."/>
            <person name="Mavromatis K."/>
            <person name="Ivanova N."/>
            <person name="Ovchinnikova G."/>
            <person name="Pagani I."/>
            <person name="Daligault H."/>
            <person name="Detter J.C."/>
            <person name="Han C."/>
            <person name="Land M."/>
            <person name="Hauser L."/>
            <person name="Markowitz V."/>
            <person name="Cheng J.-F."/>
            <person name="Hugenholtz P."/>
            <person name="Woyke T."/>
            <person name="Wu D."/>
            <person name="Verbarg S."/>
            <person name="Frueling A."/>
            <person name="Brambilla E."/>
            <person name="Klenk H.-P."/>
            <person name="Eisen J.A."/>
        </authorList>
    </citation>
    <scope>NUCLEOTIDE SEQUENCE</scope>
    <source>
        <strain>DSM 1100</strain>
    </source>
</reference>
<evidence type="ECO:0000313" key="4">
    <source>
        <dbReference type="EMBL" id="AEE48028.1"/>
    </source>
</evidence>
<dbReference type="PROSITE" id="PS51462">
    <property type="entry name" value="NUDIX"/>
    <property type="match status" value="1"/>
</dbReference>
<dbReference type="HOGENOM" id="CLU_037162_18_6_10"/>
<dbReference type="InterPro" id="IPR000086">
    <property type="entry name" value="NUDIX_hydrolase_dom"/>
</dbReference>
<dbReference type="RefSeq" id="WP_013762592.1">
    <property type="nucleotide sequence ID" value="NC_015510.1"/>
</dbReference>
<dbReference type="Pfam" id="PF00293">
    <property type="entry name" value="NUDIX"/>
    <property type="match status" value="1"/>
</dbReference>
<sequence>MISVLINEKRFNYRIAAVILNEGRVLVHRGEQEDFWSLPGGRCEMMEFSADTLKREMMEEIGEELEIGKLLWLVENMHVFNDREVHELCFFYQANLSANSPLLKEYEFIGYEPDAKLIYQWQDLAQIQSLDLKPAFLQTGLVNLPLHIEHICVSLSE</sequence>
<evidence type="ECO:0000256" key="2">
    <source>
        <dbReference type="ARBA" id="ARBA00022801"/>
    </source>
</evidence>
<dbReference type="Proteomes" id="UP000008461">
    <property type="component" value="Chromosome"/>
</dbReference>
<dbReference type="AlphaFoldDB" id="F4KSR4"/>
<dbReference type="EMBL" id="CP002691">
    <property type="protein sequence ID" value="AEE48028.1"/>
    <property type="molecule type" value="Genomic_DNA"/>
</dbReference>
<dbReference type="SUPFAM" id="SSF55811">
    <property type="entry name" value="Nudix"/>
    <property type="match status" value="1"/>
</dbReference>
<dbReference type="PANTHER" id="PTHR43046">
    <property type="entry name" value="GDP-MANNOSE MANNOSYL HYDROLASE"/>
    <property type="match status" value="1"/>
</dbReference>
<accession>F4KSR4</accession>
<evidence type="ECO:0000256" key="1">
    <source>
        <dbReference type="ARBA" id="ARBA00001946"/>
    </source>
</evidence>
<dbReference type="OrthoDB" id="9810648at2"/>
<protein>
    <submittedName>
        <fullName evidence="4">NUDIX hydrolase</fullName>
    </submittedName>
</protein>
<dbReference type="KEGG" id="hhy:Halhy_0115"/>
<keyword evidence="2 4" id="KW-0378">Hydrolase</keyword>
<dbReference type="InterPro" id="IPR020084">
    <property type="entry name" value="NUDIX_hydrolase_CS"/>
</dbReference>
<dbReference type="GO" id="GO:0016787">
    <property type="term" value="F:hydrolase activity"/>
    <property type="evidence" value="ECO:0007669"/>
    <property type="project" value="UniProtKB-KW"/>
</dbReference>
<keyword evidence="5" id="KW-1185">Reference proteome</keyword>